<gene>
    <name evidence="1" type="ORF">DHETER_LOCUS11772</name>
</gene>
<dbReference type="Proteomes" id="UP000789702">
    <property type="component" value="Unassembled WGS sequence"/>
</dbReference>
<protein>
    <submittedName>
        <fullName evidence="1">733_t:CDS:1</fullName>
    </submittedName>
</protein>
<feature type="non-terminal residue" evidence="1">
    <location>
        <position position="84"/>
    </location>
</feature>
<reference evidence="1" key="1">
    <citation type="submission" date="2021-06" db="EMBL/GenBank/DDBJ databases">
        <authorList>
            <person name="Kallberg Y."/>
            <person name="Tangrot J."/>
            <person name="Rosling A."/>
        </authorList>
    </citation>
    <scope>NUCLEOTIDE SEQUENCE</scope>
    <source>
        <strain evidence="1">IL203A</strain>
    </source>
</reference>
<name>A0ACA9PDK3_9GLOM</name>
<comment type="caution">
    <text evidence="1">The sequence shown here is derived from an EMBL/GenBank/DDBJ whole genome shotgun (WGS) entry which is preliminary data.</text>
</comment>
<proteinExistence type="predicted"/>
<organism evidence="1 2">
    <name type="scientific">Dentiscutata heterogama</name>
    <dbReference type="NCBI Taxonomy" id="1316150"/>
    <lineage>
        <taxon>Eukaryota</taxon>
        <taxon>Fungi</taxon>
        <taxon>Fungi incertae sedis</taxon>
        <taxon>Mucoromycota</taxon>
        <taxon>Glomeromycotina</taxon>
        <taxon>Glomeromycetes</taxon>
        <taxon>Diversisporales</taxon>
        <taxon>Gigasporaceae</taxon>
        <taxon>Dentiscutata</taxon>
    </lineage>
</organism>
<evidence type="ECO:0000313" key="2">
    <source>
        <dbReference type="Proteomes" id="UP000789702"/>
    </source>
</evidence>
<feature type="non-terminal residue" evidence="1">
    <location>
        <position position="1"/>
    </location>
</feature>
<sequence length="84" mass="9251">QYQDHLSQNNTSRLQTEPTSSNDDVSQLQTESTSSGGDISQAPNDFNNFSELSESTRSPESESYDLGNLMVNSPWGTSQTNMTQ</sequence>
<accession>A0ACA9PDK3</accession>
<keyword evidence="2" id="KW-1185">Reference proteome</keyword>
<evidence type="ECO:0000313" key="1">
    <source>
        <dbReference type="EMBL" id="CAG8701377.1"/>
    </source>
</evidence>
<dbReference type="EMBL" id="CAJVPU010026817">
    <property type="protein sequence ID" value="CAG8701377.1"/>
    <property type="molecule type" value="Genomic_DNA"/>
</dbReference>